<keyword evidence="2" id="KW-1185">Reference proteome</keyword>
<dbReference type="Proteomes" id="UP000245626">
    <property type="component" value="Unassembled WGS sequence"/>
</dbReference>
<evidence type="ECO:0000313" key="1">
    <source>
        <dbReference type="EMBL" id="PWN48247.1"/>
    </source>
</evidence>
<reference evidence="1 2" key="1">
    <citation type="journal article" date="2018" name="Mol. Biol. Evol.">
        <title>Broad Genomic Sampling Reveals a Smut Pathogenic Ancestry of the Fungal Clade Ustilaginomycotina.</title>
        <authorList>
            <person name="Kijpornyongpan T."/>
            <person name="Mondo S.J."/>
            <person name="Barry K."/>
            <person name="Sandor L."/>
            <person name="Lee J."/>
            <person name="Lipzen A."/>
            <person name="Pangilinan J."/>
            <person name="LaButti K."/>
            <person name="Hainaut M."/>
            <person name="Henrissat B."/>
            <person name="Grigoriev I.V."/>
            <person name="Spatafora J.W."/>
            <person name="Aime M.C."/>
        </authorList>
    </citation>
    <scope>NUCLEOTIDE SEQUENCE [LARGE SCALE GENOMIC DNA]</scope>
    <source>
        <strain evidence="1 2">SA 807</strain>
    </source>
</reference>
<gene>
    <name evidence="1" type="ORF">IE53DRAFT_319787</name>
</gene>
<proteinExistence type="predicted"/>
<name>A0ACD0NR22_9BASI</name>
<sequence length="1092" mass="122645">MYAARVTEKHAETTIKKAQPSEALRKPSERPLDHDPESLAGPKGTFSKAIMWDSYSLIIAGRRTAIFSAEFHPWRLPNPALWKDVLQRIKDAGFNTVSTYTHWGLIQSESNPASIDLKGINDLDYFLRICQQVGLFVILRPGPYINAETTAGGMAPWVVNLPDELRTNGTSWSVSFKLYLHAIAETAKIHQLSYESENRTVSGGSLIMLQAENEYHPGGKRDAYMRDIVSSLKAWGITVPISYNDADRERGFLDIVDLYGIDSYPQEFDCSRPEVWKPVKDDYNSYHEHTNPTQPLMIPEFQGGAYDPFEGSGYQACRELTNEKFIRVFVQDAWSQKKFPSFVLSFGVFSLQMVYGGTNWGAIAMPDVYTSYDYGASLTESRQLTPKHSEYRLHGIFIRSLPEFSRADLINRGEDHCVVKTWACPEKVGLSDGIGEEKKGDAAAWVSELFNSHAQTRFYVVRHTNSSDHSCVKARLRIKTLHGPMTIPQDHREGIAIAGRDSRIVVVDKTLGSGIRLRYSTASIFLAAQIGDKDVLVLYGAENEYVEGQFDSPDQLPLRVIREDDEEEISSKSKINFSRQDGGKSLAFNFRISASQARRNDPMTATKIRHGDKDLLLLIVSTDDAYAMHAPVVRYGDRDDAFGSFWDLGSNETVLVHGPPFVRNAVARLENLYLEGQTSEDTVVLILAPSKIDRVLWNGREISGIFRTKLGIFIGLLPGPSRGVIDFEPPNLENLTWKYRDSLYEVTDPAFDDWDWTEAIKTSSDNPFWKSTEISTQGWVLFADEYGYHGNNILWRGSFYDEIATGFEVRLQGGHHFAFSVWLNNVTLGSAFAGGGRSTAEKIFMFPEGALKPDGKNIITILQDSMGLNQEDGPRAIGNRKPTRKKFHEATKLPRGIISYHLVDACQSTSITWKVAGNHMGEKGPDRVRTYLNEGGLLAERKGWHLPGYDDTDWEKRSPTQAIHTTTEEGAGVGFFRVTFNLSLPEDHDVALGILFPSQGKSKGNYRAQIYVNGWQMGKRISTKGPQTYFPLQNGILNHQGENTIALSLWGFEGPKENKRLEGPLKILVEARNRGKSIDDYRLDAPSYSDLR</sequence>
<organism evidence="1 2">
    <name type="scientific">Violaceomyces palustris</name>
    <dbReference type="NCBI Taxonomy" id="1673888"/>
    <lineage>
        <taxon>Eukaryota</taxon>
        <taxon>Fungi</taxon>
        <taxon>Dikarya</taxon>
        <taxon>Basidiomycota</taxon>
        <taxon>Ustilaginomycotina</taxon>
        <taxon>Ustilaginomycetes</taxon>
        <taxon>Violaceomycetales</taxon>
        <taxon>Violaceomycetaceae</taxon>
        <taxon>Violaceomyces</taxon>
    </lineage>
</organism>
<evidence type="ECO:0000313" key="2">
    <source>
        <dbReference type="Proteomes" id="UP000245626"/>
    </source>
</evidence>
<dbReference type="EMBL" id="KZ820242">
    <property type="protein sequence ID" value="PWN48247.1"/>
    <property type="molecule type" value="Genomic_DNA"/>
</dbReference>
<accession>A0ACD0NR22</accession>
<protein>
    <submittedName>
        <fullName evidence="1">Uncharacterized protein</fullName>
    </submittedName>
</protein>